<name>A0ABT2MTP8_9CYAN</name>
<dbReference type="InterPro" id="IPR022398">
    <property type="entry name" value="Peptidase_S8_His-AS"/>
</dbReference>
<proteinExistence type="inferred from homology"/>
<dbReference type="InterPro" id="IPR002884">
    <property type="entry name" value="P_dom"/>
</dbReference>
<keyword evidence="7" id="KW-1185">Reference proteome</keyword>
<evidence type="ECO:0000313" key="6">
    <source>
        <dbReference type="EMBL" id="MCT7966891.1"/>
    </source>
</evidence>
<accession>A0ABT2MTP8</accession>
<feature type="domain" description="P/Homo B" evidence="5">
    <location>
        <begin position="577"/>
        <end position="722"/>
    </location>
</feature>
<dbReference type="InterPro" id="IPR015500">
    <property type="entry name" value="Peptidase_S8_subtilisin-rel"/>
</dbReference>
<keyword evidence="2 4" id="KW-0378">Hydrolase</keyword>
<reference evidence="6 7" key="1">
    <citation type="journal article" date="2022" name="Front. Microbiol.">
        <title>High genomic differentiation and limited gene flow indicate recent cryptic speciation within the genus Laspinema (cyanobacteria).</title>
        <authorList>
            <person name="Stanojkovic A."/>
            <person name="Skoupy S."/>
            <person name="Skaloud P."/>
            <person name="Dvorak P."/>
        </authorList>
    </citation>
    <scope>NUCLEOTIDE SEQUENCE [LARGE SCALE GENOMIC DNA]</scope>
    <source>
        <strain evidence="6 7">D2a</strain>
    </source>
</reference>
<sequence>MTGPVYRSDASQSHPVGIGVSDQSLGILLQRGGEELLLLKLSDRFTVRPLEPNTPKDWFSQIPATHKQQLPNTQLEEFIVDEAGDLETLMTKVRSLPEVAFVSHVYTVDNNPQMRVYLTDEVTIQFAETVDETQRQAIADAVQLDLDKPVYGIPNTFISYLRRTATENPIKIANRLMRKSEVLTAEPNIVITTQNHYLPRSPLYPKQWYLQNKGGRDLAPGSHIEAEKAWDITRGIRSVVVAITDDAIDLNHPDFQGPGKIVAPRDFKRKNFLPLPEGESDNHGTACAGVAVAEENGVGIVGVAPGCALMPIRTTGYLDDESIEQVFDWAMTKGASVISCSWGASAVYFPLSLRQRAAITRAATEGRNGKGCVIVFAAGNANRPTSGTVNESGWPNNLLKGSVKWLSGFAVHPDVIPVSACTSLAKKAAYSNWGPSISVCAPSNNAPPGMWIQEMGAVNTPPEIKGYLTGLGVFTTDRTGSHGYDSGDYTGFFGGTSSACPVVAGVAALVLSVNPHLTAGQVKQILEQSADKIIDPDIDIQLGNRFGTYDSKGHSQWFGYGKVNAYNAVRRAQRLLTMPMQVTRQIKGQNSRQQAIPDFQRNQAGLFPLNLFSSSDRPGLISEISIADPSAVADIRVTVDIQHSYLGDLEVYLIAPNGYTVQLQSRTLGNQTRLNRTYSLQTTPTLRQFCNQSAQGSWKLWVRDCVPGDTGTLNSWDLTLAV</sequence>
<evidence type="ECO:0000256" key="2">
    <source>
        <dbReference type="ARBA" id="ARBA00022801"/>
    </source>
</evidence>
<evidence type="ECO:0000313" key="7">
    <source>
        <dbReference type="Proteomes" id="UP001525890"/>
    </source>
</evidence>
<evidence type="ECO:0000256" key="3">
    <source>
        <dbReference type="ARBA" id="ARBA00022825"/>
    </source>
</evidence>
<protein>
    <submittedName>
        <fullName evidence="6">S8 family serine peptidase</fullName>
    </submittedName>
</protein>
<feature type="active site" description="Charge relay system" evidence="4">
    <location>
        <position position="245"/>
    </location>
</feature>
<keyword evidence="1 4" id="KW-0645">Protease</keyword>
<keyword evidence="3 4" id="KW-0720">Serine protease</keyword>
<dbReference type="Gene3D" id="3.40.50.200">
    <property type="entry name" value="Peptidase S8/S53 domain"/>
    <property type="match status" value="1"/>
</dbReference>
<evidence type="ECO:0000256" key="4">
    <source>
        <dbReference type="PROSITE-ProRule" id="PRU01240"/>
    </source>
</evidence>
<dbReference type="PROSITE" id="PS00138">
    <property type="entry name" value="SUBTILASE_SER"/>
    <property type="match status" value="1"/>
</dbReference>
<feature type="active site" description="Charge relay system" evidence="4">
    <location>
        <position position="497"/>
    </location>
</feature>
<evidence type="ECO:0000256" key="1">
    <source>
        <dbReference type="ARBA" id="ARBA00022670"/>
    </source>
</evidence>
<dbReference type="InterPro" id="IPR000209">
    <property type="entry name" value="Peptidase_S8/S53_dom"/>
</dbReference>
<dbReference type="PANTHER" id="PTHR42884">
    <property type="entry name" value="PROPROTEIN CONVERTASE SUBTILISIN/KEXIN-RELATED"/>
    <property type="match status" value="1"/>
</dbReference>
<feature type="active site" description="Charge relay system" evidence="4">
    <location>
        <position position="283"/>
    </location>
</feature>
<dbReference type="InterPro" id="IPR034054">
    <property type="entry name" value="Pep_S8_PrcA"/>
</dbReference>
<dbReference type="Pfam" id="PF00082">
    <property type="entry name" value="Peptidase_S8"/>
    <property type="match status" value="1"/>
</dbReference>
<dbReference type="EMBL" id="JAMXFF010000014">
    <property type="protein sequence ID" value="MCT7966891.1"/>
    <property type="molecule type" value="Genomic_DNA"/>
</dbReference>
<dbReference type="Gene3D" id="2.60.120.260">
    <property type="entry name" value="Galactose-binding domain-like"/>
    <property type="match status" value="1"/>
</dbReference>
<dbReference type="RefSeq" id="WP_368006512.1">
    <property type="nucleotide sequence ID" value="NZ_JAMXFF010000014.1"/>
</dbReference>
<comment type="caution">
    <text evidence="6">The sequence shown here is derived from an EMBL/GenBank/DDBJ whole genome shotgun (WGS) entry which is preliminary data.</text>
</comment>
<organism evidence="6 7">
    <name type="scientific">Laspinema palackyanum D2a</name>
    <dbReference type="NCBI Taxonomy" id="2953684"/>
    <lineage>
        <taxon>Bacteria</taxon>
        <taxon>Bacillati</taxon>
        <taxon>Cyanobacteriota</taxon>
        <taxon>Cyanophyceae</taxon>
        <taxon>Oscillatoriophycideae</taxon>
        <taxon>Oscillatoriales</taxon>
        <taxon>Laspinemataceae</taxon>
        <taxon>Laspinema</taxon>
        <taxon>Laspinema palackyanum</taxon>
    </lineage>
</organism>
<dbReference type="PROSITE" id="PS51829">
    <property type="entry name" value="P_HOMO_B"/>
    <property type="match status" value="1"/>
</dbReference>
<comment type="similarity">
    <text evidence="4">Belongs to the peptidase S8 family.</text>
</comment>
<dbReference type="PROSITE" id="PS00137">
    <property type="entry name" value="SUBTILASE_HIS"/>
    <property type="match status" value="1"/>
</dbReference>
<dbReference type="InterPro" id="IPR008979">
    <property type="entry name" value="Galactose-bd-like_sf"/>
</dbReference>
<dbReference type="PROSITE" id="PS51892">
    <property type="entry name" value="SUBTILASE"/>
    <property type="match status" value="1"/>
</dbReference>
<dbReference type="SUPFAM" id="SSF49785">
    <property type="entry name" value="Galactose-binding domain-like"/>
    <property type="match status" value="1"/>
</dbReference>
<dbReference type="CDD" id="cd07498">
    <property type="entry name" value="Peptidases_S8_15"/>
    <property type="match status" value="1"/>
</dbReference>
<dbReference type="InterPro" id="IPR036852">
    <property type="entry name" value="Peptidase_S8/S53_dom_sf"/>
</dbReference>
<dbReference type="Pfam" id="PF01483">
    <property type="entry name" value="P_proprotein"/>
    <property type="match status" value="1"/>
</dbReference>
<dbReference type="Proteomes" id="UP001525890">
    <property type="component" value="Unassembled WGS sequence"/>
</dbReference>
<dbReference type="SUPFAM" id="SSF52743">
    <property type="entry name" value="Subtilisin-like"/>
    <property type="match status" value="1"/>
</dbReference>
<dbReference type="InterPro" id="IPR023828">
    <property type="entry name" value="Peptidase_S8_Ser-AS"/>
</dbReference>
<gene>
    <name evidence="6" type="ORF">NG799_11155</name>
</gene>
<dbReference type="PRINTS" id="PR00723">
    <property type="entry name" value="SUBTILISIN"/>
</dbReference>
<dbReference type="PANTHER" id="PTHR42884:SF14">
    <property type="entry name" value="NEUROENDOCRINE CONVERTASE 1"/>
    <property type="match status" value="1"/>
</dbReference>
<evidence type="ECO:0000259" key="5">
    <source>
        <dbReference type="PROSITE" id="PS51829"/>
    </source>
</evidence>